<keyword evidence="2" id="KW-1185">Reference proteome</keyword>
<dbReference type="Proteomes" id="UP000622017">
    <property type="component" value="Unassembled WGS sequence"/>
</dbReference>
<dbReference type="PANTHER" id="PTHR33639">
    <property type="entry name" value="THIOL-DISULFIDE OXIDOREDUCTASE DCC"/>
    <property type="match status" value="1"/>
</dbReference>
<dbReference type="EMBL" id="JACSCY010000028">
    <property type="protein sequence ID" value="MBC6613301.1"/>
    <property type="molecule type" value="Genomic_DNA"/>
</dbReference>
<dbReference type="PANTHER" id="PTHR33639:SF2">
    <property type="entry name" value="DUF393 DOMAIN-CONTAINING PROTEIN"/>
    <property type="match status" value="1"/>
</dbReference>
<name>A0ABR7MQD6_9BACT</name>
<dbReference type="RefSeq" id="WP_187321502.1">
    <property type="nucleotide sequence ID" value="NZ_JACSCY010000028.1"/>
</dbReference>
<gene>
    <name evidence="1" type="ORF">H8B15_20440</name>
</gene>
<dbReference type="InterPro" id="IPR007263">
    <property type="entry name" value="DCC1-like"/>
</dbReference>
<evidence type="ECO:0000313" key="2">
    <source>
        <dbReference type="Proteomes" id="UP000622017"/>
    </source>
</evidence>
<reference evidence="1 2" key="1">
    <citation type="submission" date="2020-08" db="EMBL/GenBank/DDBJ databases">
        <title>Hymenobacter sp.</title>
        <authorList>
            <person name="Kim M.K."/>
        </authorList>
    </citation>
    <scope>NUCLEOTIDE SEQUENCE [LARGE SCALE GENOMIC DNA]</scope>
    <source>
        <strain evidence="1 2">BT507</strain>
    </source>
</reference>
<evidence type="ECO:0000313" key="1">
    <source>
        <dbReference type="EMBL" id="MBC6613301.1"/>
    </source>
</evidence>
<comment type="caution">
    <text evidence="1">The sequence shown here is derived from an EMBL/GenBank/DDBJ whole genome shotgun (WGS) entry which is preliminary data.</text>
</comment>
<sequence length="134" mass="15447">MPQPPAIILFDGVCNLCNGFVQFVIARDAQARFQFASLQSEVGQALLAAHNIVVVATPESVVLVENGRAYTHSQAVLRILRQLPGWRWLYAFRVVPRRLRDAAYRWVARHRYQWFGRQEEACWLPTPALRARFL</sequence>
<organism evidence="1 2">
    <name type="scientific">Hymenobacter citatus</name>
    <dbReference type="NCBI Taxonomy" id="2763506"/>
    <lineage>
        <taxon>Bacteria</taxon>
        <taxon>Pseudomonadati</taxon>
        <taxon>Bacteroidota</taxon>
        <taxon>Cytophagia</taxon>
        <taxon>Cytophagales</taxon>
        <taxon>Hymenobacteraceae</taxon>
        <taxon>Hymenobacter</taxon>
    </lineage>
</organism>
<protein>
    <submittedName>
        <fullName evidence="1">Thiol-disulfide oxidoreductase DCC family protein</fullName>
    </submittedName>
</protein>
<dbReference type="InterPro" id="IPR052927">
    <property type="entry name" value="DCC_oxidoreductase"/>
</dbReference>
<proteinExistence type="predicted"/>
<accession>A0ABR7MQD6</accession>
<dbReference type="Pfam" id="PF04134">
    <property type="entry name" value="DCC1-like"/>
    <property type="match status" value="1"/>
</dbReference>